<feature type="chain" id="PRO_5012951829" description="DUF6970 domain-containing protein" evidence="1">
    <location>
        <begin position="26"/>
        <end position="129"/>
    </location>
</feature>
<evidence type="ECO:0000256" key="1">
    <source>
        <dbReference type="SAM" id="SignalP"/>
    </source>
</evidence>
<dbReference type="Pfam" id="PF22311">
    <property type="entry name" value="DUF6970"/>
    <property type="match status" value="1"/>
</dbReference>
<feature type="domain" description="DUF6970" evidence="2">
    <location>
        <begin position="55"/>
        <end position="127"/>
    </location>
</feature>
<dbReference type="Proteomes" id="UP000184050">
    <property type="component" value="Unassembled WGS sequence"/>
</dbReference>
<sequence>MKSKKFKLPTSLLILLWLFTALLGAGCEKEDTIVCGIEDPLTELNWLQDLKTSIEEDVDIDSAEIILYRLNDTDYIYIQKSVDSAYDFPNTIYDCEGNEKYKCGGNQPVDNCTTFFSEAQKIKILWEKQ</sequence>
<feature type="signal peptide" evidence="1">
    <location>
        <begin position="1"/>
        <end position="25"/>
    </location>
</feature>
<gene>
    <name evidence="3" type="ORF">SAMN05444280_11587</name>
</gene>
<evidence type="ECO:0000313" key="3">
    <source>
        <dbReference type="EMBL" id="SHJ29402.1"/>
    </source>
</evidence>
<organism evidence="3 4">
    <name type="scientific">Tangfeifania diversioriginum</name>
    <dbReference type="NCBI Taxonomy" id="1168035"/>
    <lineage>
        <taxon>Bacteria</taxon>
        <taxon>Pseudomonadati</taxon>
        <taxon>Bacteroidota</taxon>
        <taxon>Bacteroidia</taxon>
        <taxon>Marinilabiliales</taxon>
        <taxon>Prolixibacteraceae</taxon>
        <taxon>Tangfeifania</taxon>
    </lineage>
</organism>
<dbReference type="OrthoDB" id="1493159at2"/>
<dbReference type="AlphaFoldDB" id="A0A1M6I4R4"/>
<evidence type="ECO:0000313" key="4">
    <source>
        <dbReference type="Proteomes" id="UP000184050"/>
    </source>
</evidence>
<keyword evidence="4" id="KW-1185">Reference proteome</keyword>
<name>A0A1M6I4R4_9BACT</name>
<evidence type="ECO:0000259" key="2">
    <source>
        <dbReference type="Pfam" id="PF22311"/>
    </source>
</evidence>
<accession>A0A1M6I4R4</accession>
<dbReference type="RefSeq" id="WP_073169327.1">
    <property type="nucleotide sequence ID" value="NZ_FQZE01000015.1"/>
</dbReference>
<dbReference type="PROSITE" id="PS51257">
    <property type="entry name" value="PROKAR_LIPOPROTEIN"/>
    <property type="match status" value="1"/>
</dbReference>
<protein>
    <recommendedName>
        <fullName evidence="2">DUF6970 domain-containing protein</fullName>
    </recommendedName>
</protein>
<proteinExistence type="predicted"/>
<reference evidence="3 4" key="1">
    <citation type="submission" date="2016-11" db="EMBL/GenBank/DDBJ databases">
        <authorList>
            <person name="Jaros S."/>
            <person name="Januszkiewicz K."/>
            <person name="Wedrychowicz H."/>
        </authorList>
    </citation>
    <scope>NUCLEOTIDE SEQUENCE [LARGE SCALE GENOMIC DNA]</scope>
    <source>
        <strain evidence="3 4">DSM 27063</strain>
    </source>
</reference>
<keyword evidence="1" id="KW-0732">Signal</keyword>
<dbReference type="InterPro" id="IPR054243">
    <property type="entry name" value="DUF6970"/>
</dbReference>
<dbReference type="EMBL" id="FQZE01000015">
    <property type="protein sequence ID" value="SHJ29402.1"/>
    <property type="molecule type" value="Genomic_DNA"/>
</dbReference>